<comment type="caution">
    <text evidence="1">The sequence shown here is derived from an EMBL/GenBank/DDBJ whole genome shotgun (WGS) entry which is preliminary data.</text>
</comment>
<proteinExistence type="predicted"/>
<evidence type="ECO:0000313" key="2">
    <source>
        <dbReference type="Proteomes" id="UP001292094"/>
    </source>
</evidence>
<protein>
    <submittedName>
        <fullName evidence="1">Uncharacterized protein</fullName>
    </submittedName>
</protein>
<dbReference type="Proteomes" id="UP001292094">
    <property type="component" value="Unassembled WGS sequence"/>
</dbReference>
<organism evidence="1 2">
    <name type="scientific">Petrolisthes manimaculis</name>
    <dbReference type="NCBI Taxonomy" id="1843537"/>
    <lineage>
        <taxon>Eukaryota</taxon>
        <taxon>Metazoa</taxon>
        <taxon>Ecdysozoa</taxon>
        <taxon>Arthropoda</taxon>
        <taxon>Crustacea</taxon>
        <taxon>Multicrustacea</taxon>
        <taxon>Malacostraca</taxon>
        <taxon>Eumalacostraca</taxon>
        <taxon>Eucarida</taxon>
        <taxon>Decapoda</taxon>
        <taxon>Pleocyemata</taxon>
        <taxon>Anomura</taxon>
        <taxon>Galatheoidea</taxon>
        <taxon>Porcellanidae</taxon>
        <taxon>Petrolisthes</taxon>
    </lineage>
</organism>
<name>A0AAE1QPY9_9EUCA</name>
<keyword evidence="2" id="KW-1185">Reference proteome</keyword>
<reference evidence="1" key="1">
    <citation type="submission" date="2023-11" db="EMBL/GenBank/DDBJ databases">
        <title>Genome assemblies of two species of porcelain crab, Petrolisthes cinctipes and Petrolisthes manimaculis (Anomura: Porcellanidae).</title>
        <authorList>
            <person name="Angst P."/>
        </authorList>
    </citation>
    <scope>NUCLEOTIDE SEQUENCE</scope>
    <source>
        <strain evidence="1">PB745_02</strain>
        <tissue evidence="1">Gill</tissue>
    </source>
</reference>
<dbReference type="EMBL" id="JAWZYT010000033">
    <property type="protein sequence ID" value="KAK4329097.1"/>
    <property type="molecule type" value="Genomic_DNA"/>
</dbReference>
<dbReference type="AlphaFoldDB" id="A0AAE1QPY9"/>
<accession>A0AAE1QPY9</accession>
<sequence>MMWEKFGGVADNAVLVHRDIGNNSQTQTSGSLFYKVVFATDDKSICFDPIPTKHKIGVEVTGFILPHHYLIALVAITPNNTERVEGEEGRPTTTAALQV</sequence>
<gene>
    <name evidence="1" type="ORF">Pmani_000509</name>
</gene>
<evidence type="ECO:0000313" key="1">
    <source>
        <dbReference type="EMBL" id="KAK4329097.1"/>
    </source>
</evidence>